<feature type="binding site" evidence="1">
    <location>
        <position position="76"/>
    </location>
    <ligand>
        <name>Fe cation</name>
        <dbReference type="ChEBI" id="CHEBI:24875"/>
    </ligand>
</feature>
<dbReference type="GO" id="GO:0016151">
    <property type="term" value="F:nickel cation binding"/>
    <property type="evidence" value="ECO:0007669"/>
    <property type="project" value="InterPro"/>
</dbReference>
<feature type="binding site" evidence="1">
    <location>
        <position position="25"/>
    </location>
    <ligand>
        <name>Mg(2+)</name>
        <dbReference type="ChEBI" id="CHEBI:18420"/>
    </ligand>
</feature>
<gene>
    <name evidence="2" type="ORF">KH142_06380</name>
</gene>
<keyword evidence="1" id="KW-0408">Iron</keyword>
<keyword evidence="1" id="KW-0533">Nickel</keyword>
<dbReference type="PANTHER" id="PTHR42958:SF2">
    <property type="entry name" value="UPTAKE HYDROGENASE LARGE SUBUNIT"/>
    <property type="match status" value="1"/>
</dbReference>
<dbReference type="InterPro" id="IPR029014">
    <property type="entry name" value="NiFe-Hase_large"/>
</dbReference>
<feature type="binding site" evidence="1">
    <location>
        <position position="79"/>
    </location>
    <ligand>
        <name>Mg(2+)</name>
        <dbReference type="ChEBI" id="CHEBI:18420"/>
    </ligand>
</feature>
<evidence type="ECO:0000256" key="1">
    <source>
        <dbReference type="PIRSR" id="PIRSR601501-1"/>
    </source>
</evidence>
<proteinExistence type="predicted"/>
<protein>
    <submittedName>
        <fullName evidence="2">Nickel-dependent hydrogenase large subunit</fullName>
    </submittedName>
</protein>
<evidence type="ECO:0000313" key="3">
    <source>
        <dbReference type="Proteomes" id="UP000727506"/>
    </source>
</evidence>
<feature type="binding site" evidence="1">
    <location>
        <position position="73"/>
    </location>
    <ligand>
        <name>Ni(2+)</name>
        <dbReference type="ChEBI" id="CHEBI:49786"/>
    </ligand>
</feature>
<dbReference type="Gene3D" id="1.10.645.10">
    <property type="entry name" value="Cytochrome-c3 Hydrogenase, chain B"/>
    <property type="match status" value="1"/>
</dbReference>
<dbReference type="InterPro" id="IPR050867">
    <property type="entry name" value="NiFe/NiFeSe_hydrgnase_LSU"/>
</dbReference>
<dbReference type="EMBL" id="JAGZSV010000113">
    <property type="protein sequence ID" value="MBS6941089.1"/>
    <property type="molecule type" value="Genomic_DNA"/>
</dbReference>
<dbReference type="AlphaFoldDB" id="A0A943Z7V8"/>
<keyword evidence="1" id="KW-0460">Magnesium</keyword>
<dbReference type="SUPFAM" id="SSF56762">
    <property type="entry name" value="HydB/Nqo4-like"/>
    <property type="match status" value="1"/>
</dbReference>
<dbReference type="Pfam" id="PF00374">
    <property type="entry name" value="NiFeSe_Hases"/>
    <property type="match status" value="1"/>
</dbReference>
<dbReference type="Proteomes" id="UP000727506">
    <property type="component" value="Unassembled WGS sequence"/>
</dbReference>
<keyword evidence="1" id="KW-0479">Metal-binding</keyword>
<comment type="cofactor">
    <cofactor evidence="1">
        <name>Ni(2+)</name>
        <dbReference type="ChEBI" id="CHEBI:49786"/>
    </cofactor>
</comment>
<dbReference type="InterPro" id="IPR001501">
    <property type="entry name" value="Ni-dep_hyd_lsu"/>
</dbReference>
<sequence>FWEAPRGALYHSEKVKDGKIEDYQIIIPSTWNLAPHDPEGNYGPLEQALIGVPVADIEKPINALRTVHSFDPCTACAVHITEPATGKSFETVTSPWGVK</sequence>
<feature type="non-terminal residue" evidence="2">
    <location>
        <position position="1"/>
    </location>
</feature>
<comment type="caution">
    <text evidence="2">The sequence shown here is derived from an EMBL/GenBank/DDBJ whole genome shotgun (WGS) entry which is preliminary data.</text>
</comment>
<accession>A0A943Z7V8</accession>
<organism evidence="2 3">
    <name type="scientific">Slackia piriformis</name>
    <dbReference type="NCBI Taxonomy" id="626934"/>
    <lineage>
        <taxon>Bacteria</taxon>
        <taxon>Bacillati</taxon>
        <taxon>Actinomycetota</taxon>
        <taxon>Coriobacteriia</taxon>
        <taxon>Eggerthellales</taxon>
        <taxon>Eggerthellaceae</taxon>
        <taxon>Slackia</taxon>
    </lineage>
</organism>
<evidence type="ECO:0000313" key="2">
    <source>
        <dbReference type="EMBL" id="MBS6941089.1"/>
    </source>
</evidence>
<dbReference type="PANTHER" id="PTHR42958">
    <property type="entry name" value="HYDROGENASE-2 LARGE CHAIN"/>
    <property type="match status" value="1"/>
</dbReference>
<name>A0A943Z7V8_9ACTN</name>
<comment type="cofactor">
    <cofactor evidence="1">
        <name>Fe cation</name>
        <dbReference type="ChEBI" id="CHEBI:24875"/>
    </cofactor>
</comment>
<reference evidence="2" key="1">
    <citation type="submission" date="2021-02" db="EMBL/GenBank/DDBJ databases">
        <title>Infant gut strain persistence is associated with maternal origin, phylogeny, and functional potential including surface adhesion and iron acquisition.</title>
        <authorList>
            <person name="Lou Y.C."/>
        </authorList>
    </citation>
    <scope>NUCLEOTIDE SEQUENCE</scope>
    <source>
        <strain evidence="2">L2_039_000G1_dasL2_039_000G1_concoct_11</strain>
    </source>
</reference>